<evidence type="ECO:0000313" key="2">
    <source>
        <dbReference type="EMBL" id="QBM88405.1"/>
    </source>
</evidence>
<dbReference type="Gene3D" id="3.50.50.60">
    <property type="entry name" value="FAD/NAD(P)-binding domain"/>
    <property type="match status" value="1"/>
</dbReference>
<keyword evidence="3" id="KW-1185">Reference proteome</keyword>
<accession>A0A4P6XP33</accession>
<dbReference type="SUPFAM" id="SSF51905">
    <property type="entry name" value="FAD/NAD(P)-binding domain"/>
    <property type="match status" value="1"/>
</dbReference>
<dbReference type="SUPFAM" id="SSF54373">
    <property type="entry name" value="FAD-linked reductases, C-terminal domain"/>
    <property type="match status" value="1"/>
</dbReference>
<dbReference type="Gene3D" id="3.90.660.10">
    <property type="match status" value="1"/>
</dbReference>
<evidence type="ECO:0000259" key="1">
    <source>
        <dbReference type="Pfam" id="PF01593"/>
    </source>
</evidence>
<sequence>MVIQTKVCIIGAGVSGLRAAHRLLTHPNTPFGASDVIILEAQDRIGGRIKTDTNMSKLGLIYDLGAAWFHDALTNSVLHSSIEDGSFDVRKDGYFNDKDISYYAREIVGKIDALGMKLERVVEDIEKFIEIHFLASLEVPDVSLSEIVPMYMQKYDHFLTDEQKHLCGRMTRFLELWYGISAQQISGKYAVMDHQGRNLYNKKGYAFVIEKLARQIESDILINEQVKLITRDIPGKPYRHMISTVSGTEIGAAYLVVTVPQSILALSPDHDYGITWNPPLPSKIHNALKKIHFGALGKVIFEFDEIWWPASEDGFEVLADAENSPKSAEIEGLEIQPFTHPIYIVNYATIKPSAPSLVILTQSPVTDYLEKNPTLTWRYMKPMLEKIATSAIRDPINTIVTDWTQNPFARGSYSALHVGDDPNDLIIQLSGEYENCGMGSGSTIRFAGEHTIADGAGCVHGAYNSGERAAEWILKDLSGR</sequence>
<name>A0A4P6XP33_9ASCO</name>
<reference evidence="3" key="1">
    <citation type="submission" date="2019-03" db="EMBL/GenBank/DDBJ databases">
        <title>Snf2 controls pulcherriminic acid biosynthesis and connects pigmentation and antifungal activity of the yeast Metschnikowia pulcherrima.</title>
        <authorList>
            <person name="Gore-Lloyd D."/>
            <person name="Sumann I."/>
            <person name="Brachmann A.O."/>
            <person name="Schneeberger K."/>
            <person name="Ortiz-Merino R.A."/>
            <person name="Moreno-Beltran M."/>
            <person name="Schlaefli M."/>
            <person name="Kirner P."/>
            <person name="Santos Kron A."/>
            <person name="Wolfe K.H."/>
            <person name="Piel J."/>
            <person name="Ahrens C.H."/>
            <person name="Henk D."/>
            <person name="Freimoser F.M."/>
        </authorList>
    </citation>
    <scope>NUCLEOTIDE SEQUENCE [LARGE SCALE GENOMIC DNA]</scope>
    <source>
        <strain evidence="3">APC 1.2</strain>
    </source>
</reference>
<evidence type="ECO:0000313" key="3">
    <source>
        <dbReference type="Proteomes" id="UP000292447"/>
    </source>
</evidence>
<protein>
    <submittedName>
        <fullName evidence="2">Polyamine oxidase</fullName>
    </submittedName>
</protein>
<dbReference type="AlphaFoldDB" id="A0A4P6XP33"/>
<dbReference type="EMBL" id="CP034458">
    <property type="protein sequence ID" value="QBM88405.1"/>
    <property type="molecule type" value="Genomic_DNA"/>
</dbReference>
<dbReference type="Pfam" id="PF01593">
    <property type="entry name" value="Amino_oxidase"/>
    <property type="match status" value="1"/>
</dbReference>
<gene>
    <name evidence="2" type="primary">MPUL0C03730</name>
    <name evidence="2" type="ORF">METSCH_C03730</name>
</gene>
<dbReference type="GO" id="GO:0016491">
    <property type="term" value="F:oxidoreductase activity"/>
    <property type="evidence" value="ECO:0007669"/>
    <property type="project" value="InterPro"/>
</dbReference>
<dbReference type="InterPro" id="IPR036188">
    <property type="entry name" value="FAD/NAD-bd_sf"/>
</dbReference>
<dbReference type="InterPro" id="IPR050281">
    <property type="entry name" value="Flavin_monoamine_oxidase"/>
</dbReference>
<dbReference type="PANTHER" id="PTHR10742:SF410">
    <property type="entry name" value="LYSINE-SPECIFIC HISTONE DEMETHYLASE 2"/>
    <property type="match status" value="1"/>
</dbReference>
<organism evidence="2 3">
    <name type="scientific">Metschnikowia aff. pulcherrima</name>
    <dbReference type="NCBI Taxonomy" id="2163413"/>
    <lineage>
        <taxon>Eukaryota</taxon>
        <taxon>Fungi</taxon>
        <taxon>Dikarya</taxon>
        <taxon>Ascomycota</taxon>
        <taxon>Saccharomycotina</taxon>
        <taxon>Pichiomycetes</taxon>
        <taxon>Metschnikowiaceae</taxon>
        <taxon>Metschnikowia</taxon>
    </lineage>
</organism>
<dbReference type="PANTHER" id="PTHR10742">
    <property type="entry name" value="FLAVIN MONOAMINE OXIDASE"/>
    <property type="match status" value="1"/>
</dbReference>
<feature type="domain" description="Amine oxidase" evidence="1">
    <location>
        <begin position="14"/>
        <end position="473"/>
    </location>
</feature>
<proteinExistence type="predicted"/>
<dbReference type="InterPro" id="IPR002937">
    <property type="entry name" value="Amino_oxidase"/>
</dbReference>
<dbReference type="STRING" id="2163413.A0A4P6XP33"/>
<dbReference type="Proteomes" id="UP000292447">
    <property type="component" value="Chromosome III"/>
</dbReference>